<dbReference type="Gene3D" id="1.10.530.10">
    <property type="match status" value="1"/>
</dbReference>
<protein>
    <submittedName>
        <fullName evidence="3">Uncharacterized protein</fullName>
    </submittedName>
</protein>
<dbReference type="Proteomes" id="UP001147746">
    <property type="component" value="Unassembled WGS sequence"/>
</dbReference>
<feature type="chain" id="PRO_5041196803" evidence="2">
    <location>
        <begin position="19"/>
        <end position="424"/>
    </location>
</feature>
<proteinExistence type="predicted"/>
<comment type="caution">
    <text evidence="3">The sequence shown here is derived from an EMBL/GenBank/DDBJ whole genome shotgun (WGS) entry which is preliminary data.</text>
</comment>
<dbReference type="PROSITE" id="PS51782">
    <property type="entry name" value="LYSM"/>
    <property type="match status" value="1"/>
</dbReference>
<dbReference type="Gene3D" id="3.10.350.10">
    <property type="entry name" value="LysM domain"/>
    <property type="match status" value="1"/>
</dbReference>
<dbReference type="OrthoDB" id="1193027at2759"/>
<gene>
    <name evidence="3" type="ORF">N7476_002814</name>
</gene>
<organism evidence="3 4">
    <name type="scientific">Penicillium atrosanguineum</name>
    <dbReference type="NCBI Taxonomy" id="1132637"/>
    <lineage>
        <taxon>Eukaryota</taxon>
        <taxon>Fungi</taxon>
        <taxon>Dikarya</taxon>
        <taxon>Ascomycota</taxon>
        <taxon>Pezizomycotina</taxon>
        <taxon>Eurotiomycetes</taxon>
        <taxon>Eurotiomycetidae</taxon>
        <taxon>Eurotiales</taxon>
        <taxon>Aspergillaceae</taxon>
        <taxon>Penicillium</taxon>
    </lineage>
</organism>
<name>A0A9W9UA19_9EURO</name>
<dbReference type="InterPro" id="IPR036779">
    <property type="entry name" value="LysM_dom_sf"/>
</dbReference>
<sequence length="424" mass="43304">MFTLPLILAAGSLPLIFGAPVPSTLSFESKDITTHSLNGRSTDLYSAVFGGDGLVSDGWPALEEWISSFDDMFESNRATIKESCAQFDVDNNSDEETDDIKSAIASVAESSGLDSRFILAIVMQESNGCVRVKTTNYGVNNPGLMQSHDGTGSCNDGTPTTPCPQSEIHQMILDGASGTSAGAGLKQCVEQYGGTGDVTNYYKAARCYNSGSVASNGNLGAGIATGCYVSDIANRLLGWSSGTSMCSESSIASLTGSNWSGGQSSSDTSSSASASVSSSTSTPTSFSTSISTATPEPTTTSEATPTIVATTTPTVVATTTPVIPTQAAVPSTPVIPAPVATSSAASSVTPSAAPAQATASSAAAPIYPYATTSCTQYTTITGGEFCDFVDTLFGITVSTLQSLNPGLDSSCSNLWLGYQYCVKA</sequence>
<feature type="signal peptide" evidence="2">
    <location>
        <begin position="1"/>
        <end position="18"/>
    </location>
</feature>
<dbReference type="InterPro" id="IPR018392">
    <property type="entry name" value="LysM"/>
</dbReference>
<dbReference type="AlphaFoldDB" id="A0A9W9UA19"/>
<evidence type="ECO:0000256" key="1">
    <source>
        <dbReference type="SAM" id="MobiDB-lite"/>
    </source>
</evidence>
<keyword evidence="4" id="KW-1185">Reference proteome</keyword>
<keyword evidence="2" id="KW-0732">Signal</keyword>
<reference evidence="3" key="2">
    <citation type="journal article" date="2023" name="IMA Fungus">
        <title>Comparative genomic study of the Penicillium genus elucidates a diverse pangenome and 15 lateral gene transfer events.</title>
        <authorList>
            <person name="Petersen C."/>
            <person name="Sorensen T."/>
            <person name="Nielsen M.R."/>
            <person name="Sondergaard T.E."/>
            <person name="Sorensen J.L."/>
            <person name="Fitzpatrick D.A."/>
            <person name="Frisvad J.C."/>
            <person name="Nielsen K.L."/>
        </authorList>
    </citation>
    <scope>NUCLEOTIDE SEQUENCE</scope>
    <source>
        <strain evidence="3">IBT 21472</strain>
    </source>
</reference>
<dbReference type="EMBL" id="JAPZBO010000002">
    <property type="protein sequence ID" value="KAJ5324214.1"/>
    <property type="molecule type" value="Genomic_DNA"/>
</dbReference>
<accession>A0A9W9UA19</accession>
<evidence type="ECO:0000313" key="4">
    <source>
        <dbReference type="Proteomes" id="UP001147746"/>
    </source>
</evidence>
<evidence type="ECO:0000256" key="2">
    <source>
        <dbReference type="SAM" id="SignalP"/>
    </source>
</evidence>
<dbReference type="InterPro" id="IPR023346">
    <property type="entry name" value="Lysozyme-like_dom_sf"/>
</dbReference>
<evidence type="ECO:0000313" key="3">
    <source>
        <dbReference type="EMBL" id="KAJ5324214.1"/>
    </source>
</evidence>
<dbReference type="SUPFAM" id="SSF53955">
    <property type="entry name" value="Lysozyme-like"/>
    <property type="match status" value="1"/>
</dbReference>
<feature type="region of interest" description="Disordered" evidence="1">
    <location>
        <begin position="257"/>
        <end position="307"/>
    </location>
</feature>
<reference evidence="3" key="1">
    <citation type="submission" date="2022-12" db="EMBL/GenBank/DDBJ databases">
        <authorList>
            <person name="Petersen C."/>
        </authorList>
    </citation>
    <scope>NUCLEOTIDE SEQUENCE</scope>
    <source>
        <strain evidence="3">IBT 21472</strain>
    </source>
</reference>